<dbReference type="PROSITE" id="PS00109">
    <property type="entry name" value="PROTEIN_KINASE_TYR"/>
    <property type="match status" value="1"/>
</dbReference>
<evidence type="ECO:0000256" key="30">
    <source>
        <dbReference type="SAM" id="SignalP"/>
    </source>
</evidence>
<dbReference type="AlphaFoldDB" id="A0A8C1KJP6"/>
<dbReference type="GO" id="GO:0043066">
    <property type="term" value="P:negative regulation of apoptotic process"/>
    <property type="evidence" value="ECO:0007669"/>
    <property type="project" value="TreeGrafter"/>
</dbReference>
<dbReference type="SUPFAM" id="SSF56112">
    <property type="entry name" value="Protein kinase-like (PK-like)"/>
    <property type="match status" value="1"/>
</dbReference>
<keyword evidence="20" id="KW-0804">Transcription</keyword>
<feature type="domain" description="Protein kinase" evidence="31">
    <location>
        <begin position="608"/>
        <end position="875"/>
    </location>
</feature>
<dbReference type="PIRSF" id="PIRSF000619">
    <property type="entry name" value="TyrPK_EGF-R"/>
    <property type="match status" value="1"/>
</dbReference>
<dbReference type="CDD" id="cd00064">
    <property type="entry name" value="FU"/>
    <property type="match status" value="2"/>
</dbReference>
<evidence type="ECO:0000256" key="15">
    <source>
        <dbReference type="ARBA" id="ARBA00023015"/>
    </source>
</evidence>
<feature type="active site" description="Proton acceptor" evidence="26">
    <location>
        <position position="733"/>
    </location>
</feature>
<dbReference type="InterPro" id="IPR009030">
    <property type="entry name" value="Growth_fac_rcpt_cys_sf"/>
</dbReference>
<dbReference type="FunFam" id="3.30.200.20:FF:000044">
    <property type="entry name" value="Receptor protein-tyrosine kinase"/>
    <property type="match status" value="1"/>
</dbReference>
<keyword evidence="14 29" id="KW-1133">Transmembrane helix</keyword>
<dbReference type="InterPro" id="IPR020635">
    <property type="entry name" value="Tyr_kinase_cat_dom"/>
</dbReference>
<evidence type="ECO:0000256" key="17">
    <source>
        <dbReference type="ARBA" id="ARBA00023137"/>
    </source>
</evidence>
<dbReference type="InterPro" id="IPR006212">
    <property type="entry name" value="Furin_repeat"/>
</dbReference>
<evidence type="ECO:0000256" key="5">
    <source>
        <dbReference type="ARBA" id="ARBA00022553"/>
    </source>
</evidence>
<dbReference type="PRINTS" id="PR00109">
    <property type="entry name" value="TYRKINASE"/>
</dbReference>
<keyword evidence="7 29" id="KW-0812">Transmembrane</keyword>
<evidence type="ECO:0000256" key="12">
    <source>
        <dbReference type="ARBA" id="ARBA00022840"/>
    </source>
</evidence>
<keyword evidence="16 25" id="KW-0472">Membrane</keyword>
<dbReference type="Pfam" id="PF07714">
    <property type="entry name" value="PK_Tyr_Ser-Thr"/>
    <property type="match status" value="1"/>
</dbReference>
<dbReference type="GO" id="GO:0022008">
    <property type="term" value="P:neurogenesis"/>
    <property type="evidence" value="ECO:0007669"/>
    <property type="project" value="TreeGrafter"/>
</dbReference>
<evidence type="ECO:0000256" key="29">
    <source>
        <dbReference type="SAM" id="Phobius"/>
    </source>
</evidence>
<dbReference type="SUPFAM" id="SSF52058">
    <property type="entry name" value="L domain-like"/>
    <property type="match status" value="2"/>
</dbReference>
<dbReference type="FunFam" id="1.10.510.10:FF:002828">
    <property type="entry name" value="Receptor tyrosine-protein kinase erbB-2"/>
    <property type="match status" value="1"/>
</dbReference>
<keyword evidence="8 30" id="KW-0732">Signal</keyword>
<accession>A0A8C1KJP6</accession>
<keyword evidence="4" id="KW-1003">Cell membrane</keyword>
<dbReference type="GO" id="GO:0005524">
    <property type="term" value="F:ATP binding"/>
    <property type="evidence" value="ECO:0007669"/>
    <property type="project" value="UniProtKB-UniRule"/>
</dbReference>
<dbReference type="InterPro" id="IPR036941">
    <property type="entry name" value="Rcpt_L-dom_sf"/>
</dbReference>
<evidence type="ECO:0000313" key="33">
    <source>
        <dbReference type="Proteomes" id="UP000694427"/>
    </source>
</evidence>
<keyword evidence="33" id="KW-1185">Reference proteome</keyword>
<dbReference type="Gene3D" id="3.80.20.20">
    <property type="entry name" value="Receptor L-domain"/>
    <property type="match status" value="2"/>
</dbReference>
<dbReference type="EC" id="2.7.10.1" evidence="3 25"/>
<dbReference type="SUPFAM" id="SSF57184">
    <property type="entry name" value="Growth factor receptor domain"/>
    <property type="match status" value="2"/>
</dbReference>
<dbReference type="InterPro" id="IPR016245">
    <property type="entry name" value="Tyr_kinase_EGF/ERB/XmrK_rcpt"/>
</dbReference>
<reference evidence="32" key="2">
    <citation type="submission" date="2025-09" db="UniProtKB">
        <authorList>
            <consortium name="Ensembl"/>
        </authorList>
    </citation>
    <scope>IDENTIFICATION</scope>
</reference>
<evidence type="ECO:0000256" key="26">
    <source>
        <dbReference type="PIRSR" id="PIRSR000619-1"/>
    </source>
</evidence>
<dbReference type="Gene3D" id="6.10.250.2930">
    <property type="match status" value="1"/>
</dbReference>
<feature type="chain" id="PRO_5034868777" description="Receptor protein-tyrosine kinase" evidence="30">
    <location>
        <begin position="31"/>
        <end position="1040"/>
    </location>
</feature>
<dbReference type="GO" id="GO:0009925">
    <property type="term" value="C:basal plasma membrane"/>
    <property type="evidence" value="ECO:0007669"/>
    <property type="project" value="TreeGrafter"/>
</dbReference>
<evidence type="ECO:0000256" key="1">
    <source>
        <dbReference type="ARBA" id="ARBA00004123"/>
    </source>
</evidence>
<evidence type="ECO:0000256" key="6">
    <source>
        <dbReference type="ARBA" id="ARBA00022679"/>
    </source>
</evidence>
<dbReference type="Pfam" id="PF01030">
    <property type="entry name" value="Recep_L_domain"/>
    <property type="match status" value="2"/>
</dbReference>
<evidence type="ECO:0000313" key="32">
    <source>
        <dbReference type="Ensembl" id="ENSCCRP00010048190.1"/>
    </source>
</evidence>
<dbReference type="InterPro" id="IPR032778">
    <property type="entry name" value="GF_recep_IV"/>
</dbReference>
<name>A0A8C1KJP6_CYPCA</name>
<dbReference type="Gene3D" id="1.10.510.10">
    <property type="entry name" value="Transferase(Phosphotransferase) domain 1"/>
    <property type="match status" value="1"/>
</dbReference>
<dbReference type="Gene3D" id="3.30.200.20">
    <property type="entry name" value="Phosphorylase Kinase, domain 1"/>
    <property type="match status" value="1"/>
</dbReference>
<evidence type="ECO:0000256" key="21">
    <source>
        <dbReference type="ARBA" id="ARBA00023170"/>
    </source>
</evidence>
<dbReference type="Gene3D" id="2.10.220.10">
    <property type="entry name" value="Hormone Receptor, Insulin-like Growth Factor Receptor 1, Chain A, domain 2"/>
    <property type="match status" value="2"/>
</dbReference>
<organism evidence="32 33">
    <name type="scientific">Cyprinus carpio</name>
    <name type="common">Common carp</name>
    <dbReference type="NCBI Taxonomy" id="7962"/>
    <lineage>
        <taxon>Eukaryota</taxon>
        <taxon>Metazoa</taxon>
        <taxon>Chordata</taxon>
        <taxon>Craniata</taxon>
        <taxon>Vertebrata</taxon>
        <taxon>Euteleostomi</taxon>
        <taxon>Actinopterygii</taxon>
        <taxon>Neopterygii</taxon>
        <taxon>Teleostei</taxon>
        <taxon>Ostariophysi</taxon>
        <taxon>Cypriniformes</taxon>
        <taxon>Cyprinidae</taxon>
        <taxon>Cyprininae</taxon>
        <taxon>Cyprinus</taxon>
    </lineage>
</organism>
<dbReference type="InterPro" id="IPR008266">
    <property type="entry name" value="Tyr_kinase_AS"/>
</dbReference>
<proteinExistence type="inferred from homology"/>
<comment type="catalytic activity">
    <reaction evidence="24">
        <text>L-tyrosyl-[protein] + ATP = O-phospho-L-tyrosyl-[protein] + ADP + H(+)</text>
        <dbReference type="Rhea" id="RHEA:10596"/>
        <dbReference type="Rhea" id="RHEA-COMP:10136"/>
        <dbReference type="Rhea" id="RHEA-COMP:20101"/>
        <dbReference type="ChEBI" id="CHEBI:15378"/>
        <dbReference type="ChEBI" id="CHEBI:30616"/>
        <dbReference type="ChEBI" id="CHEBI:46858"/>
        <dbReference type="ChEBI" id="CHEBI:61978"/>
        <dbReference type="ChEBI" id="CHEBI:456216"/>
        <dbReference type="EC" id="2.7.10.1"/>
    </reaction>
</comment>
<evidence type="ECO:0000256" key="24">
    <source>
        <dbReference type="ARBA" id="ARBA00051243"/>
    </source>
</evidence>
<evidence type="ECO:0000256" key="3">
    <source>
        <dbReference type="ARBA" id="ARBA00011902"/>
    </source>
</evidence>
<evidence type="ECO:0000256" key="7">
    <source>
        <dbReference type="ARBA" id="ARBA00022692"/>
    </source>
</evidence>
<dbReference type="Pfam" id="PF00757">
    <property type="entry name" value="Furin-like"/>
    <property type="match status" value="1"/>
</dbReference>
<dbReference type="SMART" id="SM00261">
    <property type="entry name" value="FU"/>
    <property type="match status" value="2"/>
</dbReference>
<feature type="signal peptide" evidence="30">
    <location>
        <begin position="1"/>
        <end position="30"/>
    </location>
</feature>
<keyword evidence="5" id="KW-0597">Phosphoprotein</keyword>
<evidence type="ECO:0000256" key="23">
    <source>
        <dbReference type="ARBA" id="ARBA00023242"/>
    </source>
</evidence>
<dbReference type="GO" id="GO:0048408">
    <property type="term" value="F:epidermal growth factor binding"/>
    <property type="evidence" value="ECO:0007669"/>
    <property type="project" value="TreeGrafter"/>
</dbReference>
<keyword evidence="13" id="KW-0832">Ubl conjugation</keyword>
<evidence type="ECO:0000256" key="4">
    <source>
        <dbReference type="ARBA" id="ARBA00022475"/>
    </source>
</evidence>
<evidence type="ECO:0000259" key="31">
    <source>
        <dbReference type="PROSITE" id="PS50011"/>
    </source>
</evidence>
<dbReference type="GO" id="GO:0009966">
    <property type="term" value="P:regulation of signal transduction"/>
    <property type="evidence" value="ECO:0007669"/>
    <property type="project" value="UniProtKB-ARBA"/>
</dbReference>
<evidence type="ECO:0000256" key="27">
    <source>
        <dbReference type="PIRSR" id="PIRSR000619-2"/>
    </source>
</evidence>
<dbReference type="InterPro" id="IPR000494">
    <property type="entry name" value="Rcpt_L-dom"/>
</dbReference>
<protein>
    <recommendedName>
        <fullName evidence="3 25">Receptor protein-tyrosine kinase</fullName>
        <ecNumber evidence="3 25">2.7.10.1</ecNumber>
    </recommendedName>
</protein>
<dbReference type="GO" id="GO:0010647">
    <property type="term" value="P:positive regulation of cell communication"/>
    <property type="evidence" value="ECO:0007669"/>
    <property type="project" value="UniProtKB-ARBA"/>
</dbReference>
<evidence type="ECO:0000256" key="10">
    <source>
        <dbReference type="ARBA" id="ARBA00022741"/>
    </source>
</evidence>
<dbReference type="PROSITE" id="PS50011">
    <property type="entry name" value="PROTEIN_KINASE_DOM"/>
    <property type="match status" value="1"/>
</dbReference>
<dbReference type="InterPro" id="IPR001245">
    <property type="entry name" value="Ser-Thr/Tyr_kinase_cat_dom"/>
</dbReference>
<dbReference type="Pfam" id="PF14843">
    <property type="entry name" value="GF_recep_IV"/>
    <property type="match status" value="2"/>
</dbReference>
<keyword evidence="23" id="KW-0539">Nucleus</keyword>
<feature type="transmembrane region" description="Helical" evidence="29">
    <location>
        <begin position="541"/>
        <end position="564"/>
    </location>
</feature>
<evidence type="ECO:0000256" key="11">
    <source>
        <dbReference type="ARBA" id="ARBA00022777"/>
    </source>
</evidence>
<keyword evidence="19" id="KW-0010">Activator</keyword>
<dbReference type="GO" id="GO:0005634">
    <property type="term" value="C:nucleus"/>
    <property type="evidence" value="ECO:0007669"/>
    <property type="project" value="UniProtKB-SubCell"/>
</dbReference>
<dbReference type="FunFam" id="2.10.220.10:FF:000001">
    <property type="entry name" value="Receptor protein-tyrosine kinase"/>
    <property type="match status" value="1"/>
</dbReference>
<evidence type="ECO:0000256" key="2">
    <source>
        <dbReference type="ARBA" id="ARBA00004251"/>
    </source>
</evidence>
<dbReference type="SMART" id="SM00219">
    <property type="entry name" value="TyrKc"/>
    <property type="match status" value="1"/>
</dbReference>
<comment type="subcellular location">
    <subcellularLocation>
        <location evidence="2">Cell membrane</location>
        <topology evidence="2">Single-pass type I membrane protein</topology>
    </subcellularLocation>
    <subcellularLocation>
        <location evidence="1">Nucleus</location>
    </subcellularLocation>
</comment>
<keyword evidence="17 25" id="KW-0829">Tyrosine-protein kinase</keyword>
<dbReference type="Pfam" id="PF21314">
    <property type="entry name" value="TM_ErbB1"/>
    <property type="match status" value="1"/>
</dbReference>
<keyword evidence="12 25" id="KW-0067">ATP-binding</keyword>
<dbReference type="Proteomes" id="UP000694427">
    <property type="component" value="Unplaced"/>
</dbReference>
<keyword evidence="6 25" id="KW-0808">Transferase</keyword>
<evidence type="ECO:0000256" key="28">
    <source>
        <dbReference type="PROSITE-ProRule" id="PRU10141"/>
    </source>
</evidence>
<keyword evidence="22" id="KW-0325">Glycoprotein</keyword>
<dbReference type="Ensembl" id="ENSCCRT00010052826.1">
    <property type="protein sequence ID" value="ENSCCRP00010048190.1"/>
    <property type="gene ID" value="ENSCCRG00010018790.1"/>
</dbReference>
<evidence type="ECO:0000256" key="14">
    <source>
        <dbReference type="ARBA" id="ARBA00022989"/>
    </source>
</evidence>
<dbReference type="InterPro" id="IPR049328">
    <property type="entry name" value="TM_ErbB1"/>
</dbReference>
<keyword evidence="21 25" id="KW-0675">Receptor</keyword>
<reference evidence="32" key="1">
    <citation type="submission" date="2025-08" db="UniProtKB">
        <authorList>
            <consortium name="Ensembl"/>
        </authorList>
    </citation>
    <scope>IDENTIFICATION</scope>
</reference>
<keyword evidence="15" id="KW-0805">Transcription regulation</keyword>
<comment type="similarity">
    <text evidence="25">Belongs to the protein kinase superfamily. Tyr protein kinase family. EGF receptor subfamily.</text>
</comment>
<dbReference type="GO" id="GO:0043235">
    <property type="term" value="C:receptor complex"/>
    <property type="evidence" value="ECO:0007669"/>
    <property type="project" value="TreeGrafter"/>
</dbReference>
<dbReference type="PANTHER" id="PTHR24416">
    <property type="entry name" value="TYROSINE-PROTEIN KINASE RECEPTOR"/>
    <property type="match status" value="1"/>
</dbReference>
<dbReference type="PANTHER" id="PTHR24416:SF91">
    <property type="entry name" value="EPIDERMAL GROWTH FACTOR RECEPTOR"/>
    <property type="match status" value="1"/>
</dbReference>
<dbReference type="InterPro" id="IPR017441">
    <property type="entry name" value="Protein_kinase_ATP_BS"/>
</dbReference>
<dbReference type="InterPro" id="IPR011009">
    <property type="entry name" value="Kinase-like_dom_sf"/>
</dbReference>
<evidence type="ECO:0000256" key="13">
    <source>
        <dbReference type="ARBA" id="ARBA00022843"/>
    </source>
</evidence>
<sequence length="1040" mass="116370">MLILCMFCHNIAITTLVLISPLLYSPVCQGTNNKLTLLAQPDDHYRAMVRMYSNCTVVLENLEITNVQEYHDLSFLRSIEEVGGYVLIGINYVDVIPLENLRLIRGHSLFDGKYGLAVVANFHRNESVENNSIISGLQELGLRSLTEILKGGVKIAHNPLLCNVETIQWLDINNKTNTFFHTSGRRCDSGCFNGSCWAPGPENCQTFTRLNCAEQCSRRCKGPKPIDCCSEHCAAGCTGPRPTDCLSCRDFQDDGTCKDACPRLMLYDPNTHQLVPNPKGKYNFGATCVKKCPYNFVVTDHGSCVRTCSSNMHEVEENGIRKCKQCDGLCPKVCNGLGTGALVNTIAVNATNIDSFINCTKINGHITIIPFENLEIIRGRTKQHGTVSFAALNIPHLDHLGLRSLKEISDGDVVIKNNPRLCYVEGSYWPKLFRSVNQRIRTGNNNSTCDSMCGEEGCWGPGPSMCVSCQHVSRRGRCVKSTEEADQCTECAHFKDGMHCVAQCAQGVQGLNNRLVWTYPDKKGQCQPCHTNCTQGSHMPVVAAGIVAGMLLIMVLVLFIFIIFRRRHIRRKRTLRRLLQERELVEPLTPSGEAPNQALLRILKETELKKIKVLGSGAFGTVFKGLWIPEGEDVKIPVAIKVLREVASPKANKEILDEAYVMAGVDHPHVCRLLGICLTSNVQLITQIMAFGCLLDYVRENKDNIGSQTLLNWCVQIAKGMNYLEERHLVHRDLAARNVLVKTPNHVKITDFGLARLLGADEKEYHADGGKVPIKWMALESIRHWTYTHQSDVWSYGVTVWELMTFGSKPYDGIPAREIADILEKGERLPQPSICTIDVYMIMVKCWMIDADSRPHFRELVAEFSKMARDPSRYLVIQVSSPTDSKFCMSWISTEDMDGVVDAEEYLLPNKRFFNQSLPPPTPQYHNAAVSISTFYLLFPKEYINQDVSTTSNMINPNYEGPARGQTENGYIDTYSCKPDGPEYLNTSCATLPRSPNANLDNPDYQHNFLPSSNTDVLFLPATENLHYLGLSTAMQSHVR</sequence>
<keyword evidence="10 25" id="KW-0547">Nucleotide-binding</keyword>
<evidence type="ECO:0000256" key="8">
    <source>
        <dbReference type="ARBA" id="ARBA00022729"/>
    </source>
</evidence>
<keyword evidence="9" id="KW-0677">Repeat</keyword>
<evidence type="ECO:0000256" key="16">
    <source>
        <dbReference type="ARBA" id="ARBA00023136"/>
    </source>
</evidence>
<dbReference type="GO" id="GO:0050679">
    <property type="term" value="P:positive regulation of epithelial cell proliferation"/>
    <property type="evidence" value="ECO:0007669"/>
    <property type="project" value="TreeGrafter"/>
</dbReference>
<evidence type="ECO:0000256" key="9">
    <source>
        <dbReference type="ARBA" id="ARBA00022737"/>
    </source>
</evidence>
<evidence type="ECO:0000256" key="25">
    <source>
        <dbReference type="PIRNR" id="PIRNR000619"/>
    </source>
</evidence>
<dbReference type="InterPro" id="IPR000719">
    <property type="entry name" value="Prot_kinase_dom"/>
</dbReference>
<dbReference type="InterPro" id="IPR050122">
    <property type="entry name" value="RTK"/>
</dbReference>
<feature type="binding site" evidence="27">
    <location>
        <begin position="614"/>
        <end position="622"/>
    </location>
    <ligand>
        <name>ATP</name>
        <dbReference type="ChEBI" id="CHEBI:30616"/>
    </ligand>
</feature>
<keyword evidence="11 25" id="KW-0418">Kinase</keyword>
<dbReference type="PROSITE" id="PS00107">
    <property type="entry name" value="PROTEIN_KINASE_ATP"/>
    <property type="match status" value="1"/>
</dbReference>
<dbReference type="InterPro" id="IPR044912">
    <property type="entry name" value="Egfr_JX_dom"/>
</dbReference>
<dbReference type="InterPro" id="IPR006211">
    <property type="entry name" value="Furin-like_Cys-rich_dom"/>
</dbReference>
<dbReference type="GO" id="GO:0005006">
    <property type="term" value="F:epidermal growth factor receptor activity"/>
    <property type="evidence" value="ECO:0007669"/>
    <property type="project" value="TreeGrafter"/>
</dbReference>
<evidence type="ECO:0000256" key="20">
    <source>
        <dbReference type="ARBA" id="ARBA00023163"/>
    </source>
</evidence>
<dbReference type="GO" id="GO:0023056">
    <property type="term" value="P:positive regulation of signaling"/>
    <property type="evidence" value="ECO:0007669"/>
    <property type="project" value="UniProtKB-ARBA"/>
</dbReference>
<feature type="binding site" evidence="27 28">
    <location>
        <position position="641"/>
    </location>
    <ligand>
        <name>ATP</name>
        <dbReference type="ChEBI" id="CHEBI:30616"/>
    </ligand>
</feature>
<evidence type="ECO:0000256" key="22">
    <source>
        <dbReference type="ARBA" id="ARBA00023180"/>
    </source>
</evidence>
<evidence type="ECO:0000256" key="19">
    <source>
        <dbReference type="ARBA" id="ARBA00023159"/>
    </source>
</evidence>
<evidence type="ECO:0000256" key="18">
    <source>
        <dbReference type="ARBA" id="ARBA00023157"/>
    </source>
</evidence>
<keyword evidence="18" id="KW-1015">Disulfide bond</keyword>